<feature type="domain" description="Methyltransferase type 12" evidence="13">
    <location>
        <begin position="26"/>
        <end position="110"/>
    </location>
</feature>
<evidence type="ECO:0000259" key="13">
    <source>
        <dbReference type="Pfam" id="PF08242"/>
    </source>
</evidence>
<evidence type="ECO:0000256" key="5">
    <source>
        <dbReference type="ARBA" id="ARBA00022679"/>
    </source>
</evidence>
<reference evidence="14 15" key="1">
    <citation type="submission" date="2016-10" db="EMBL/GenBank/DDBJ databases">
        <authorList>
            <person name="de Groot N.N."/>
        </authorList>
    </citation>
    <scope>NUCLEOTIDE SEQUENCE [LARGE SCALE GENOMIC DNA]</scope>
    <source>
        <strain evidence="14 15">DSM 100674</strain>
    </source>
</reference>
<protein>
    <recommendedName>
        <fullName evidence="3">Small RNA 2'-O-methyltransferase</fullName>
        <ecNumber evidence="11">2.1.1.386</ecNumber>
    </recommendedName>
</protein>
<dbReference type="EMBL" id="FOAG01000006">
    <property type="protein sequence ID" value="SEL58596.1"/>
    <property type="molecule type" value="Genomic_DNA"/>
</dbReference>
<name>A0A1H7RE97_9RHOB</name>
<dbReference type="GO" id="GO:0031047">
    <property type="term" value="P:regulatory ncRNA-mediated gene silencing"/>
    <property type="evidence" value="ECO:0007669"/>
    <property type="project" value="UniProtKB-KW"/>
</dbReference>
<comment type="similarity">
    <text evidence="2">Belongs to the methyltransferase superfamily. HEN1 family.</text>
</comment>
<evidence type="ECO:0000313" key="14">
    <source>
        <dbReference type="EMBL" id="SEL58596.1"/>
    </source>
</evidence>
<keyword evidence="6" id="KW-0949">S-adenosyl-L-methionine</keyword>
<comment type="catalytic activity">
    <reaction evidence="12">
        <text>small RNA 3'-end nucleotide + S-adenosyl-L-methionine = small RNA 3'-end 2'-O-methylnucleotide + S-adenosyl-L-homocysteine + H(+)</text>
        <dbReference type="Rhea" id="RHEA:37887"/>
        <dbReference type="Rhea" id="RHEA-COMP:10415"/>
        <dbReference type="Rhea" id="RHEA-COMP:10416"/>
        <dbReference type="ChEBI" id="CHEBI:15378"/>
        <dbReference type="ChEBI" id="CHEBI:57856"/>
        <dbReference type="ChEBI" id="CHEBI:59789"/>
        <dbReference type="ChEBI" id="CHEBI:74896"/>
        <dbReference type="ChEBI" id="CHEBI:74898"/>
        <dbReference type="EC" id="2.1.1.386"/>
    </reaction>
</comment>
<keyword evidence="7" id="KW-0479">Metal-binding</keyword>
<gene>
    <name evidence="14" type="ORF">SAMN05443999_106151</name>
</gene>
<evidence type="ECO:0000256" key="7">
    <source>
        <dbReference type="ARBA" id="ARBA00022723"/>
    </source>
</evidence>
<dbReference type="AlphaFoldDB" id="A0A1H7RE97"/>
<evidence type="ECO:0000256" key="3">
    <source>
        <dbReference type="ARBA" id="ARBA00021330"/>
    </source>
</evidence>
<evidence type="ECO:0000256" key="8">
    <source>
        <dbReference type="ARBA" id="ARBA00022842"/>
    </source>
</evidence>
<accession>A0A1H7RE97</accession>
<keyword evidence="15" id="KW-1185">Reference proteome</keyword>
<dbReference type="InterPro" id="IPR029063">
    <property type="entry name" value="SAM-dependent_MTases_sf"/>
</dbReference>
<dbReference type="RefSeq" id="WP_093036409.1">
    <property type="nucleotide sequence ID" value="NZ_FOAG01000006.1"/>
</dbReference>
<comment type="cofactor">
    <cofactor evidence="1">
        <name>Mg(2+)</name>
        <dbReference type="ChEBI" id="CHEBI:18420"/>
    </cofactor>
</comment>
<dbReference type="STRING" id="1287727.SAMN05443999_106151"/>
<dbReference type="GO" id="GO:0090486">
    <property type="term" value="F:small RNA 2'-O-methyltransferase activity"/>
    <property type="evidence" value="ECO:0007669"/>
    <property type="project" value="UniProtKB-EC"/>
</dbReference>
<dbReference type="PANTHER" id="PTHR21404:SF3">
    <property type="entry name" value="SMALL RNA 2'-O-METHYLTRANSFERASE"/>
    <property type="match status" value="1"/>
</dbReference>
<dbReference type="OrthoDB" id="626362at2"/>
<evidence type="ECO:0000313" key="15">
    <source>
        <dbReference type="Proteomes" id="UP000199582"/>
    </source>
</evidence>
<dbReference type="GO" id="GO:0046872">
    <property type="term" value="F:metal ion binding"/>
    <property type="evidence" value="ECO:0007669"/>
    <property type="project" value="UniProtKB-KW"/>
</dbReference>
<dbReference type="Proteomes" id="UP000199582">
    <property type="component" value="Unassembled WGS sequence"/>
</dbReference>
<evidence type="ECO:0000256" key="2">
    <source>
        <dbReference type="ARBA" id="ARBA00009026"/>
    </source>
</evidence>
<dbReference type="InterPro" id="IPR013217">
    <property type="entry name" value="Methyltransf_12"/>
</dbReference>
<dbReference type="SUPFAM" id="SSF53335">
    <property type="entry name" value="S-adenosyl-L-methionine-dependent methyltransferases"/>
    <property type="match status" value="1"/>
</dbReference>
<sequence>MTTPLHRDRLEAVIRAITQTGARTLLDLGCGDGDLILRLAPLPRITRLTGLDIDLASLSTLQARLGALPRDVRGKVQLAHASITAAHPKLRGYDCACLVETIEHLRPADLNRLEHALFADMLPAHAIITTPNADFNPVLGVPAHRYRHPGHHFEWGRDRFARWATGIAVRHGYDVSCHDIGGTHPTFGGASQMAVFRRATHIP</sequence>
<keyword evidence="4 14" id="KW-0489">Methyltransferase</keyword>
<dbReference type="Gene3D" id="3.40.50.150">
    <property type="entry name" value="Vaccinia Virus protein VP39"/>
    <property type="match status" value="1"/>
</dbReference>
<evidence type="ECO:0000256" key="11">
    <source>
        <dbReference type="ARBA" id="ARBA00035025"/>
    </source>
</evidence>
<evidence type="ECO:0000256" key="6">
    <source>
        <dbReference type="ARBA" id="ARBA00022691"/>
    </source>
</evidence>
<evidence type="ECO:0000256" key="12">
    <source>
        <dbReference type="ARBA" id="ARBA00048418"/>
    </source>
</evidence>
<keyword evidence="10" id="KW-0943">RNA-mediated gene silencing</keyword>
<keyword evidence="8" id="KW-0460">Magnesium</keyword>
<evidence type="ECO:0000256" key="10">
    <source>
        <dbReference type="ARBA" id="ARBA00023158"/>
    </source>
</evidence>
<dbReference type="EC" id="2.1.1.386" evidence="11"/>
<keyword evidence="5 14" id="KW-0808">Transferase</keyword>
<keyword evidence="9" id="KW-0694">RNA-binding</keyword>
<dbReference type="GO" id="GO:0001510">
    <property type="term" value="P:RNA methylation"/>
    <property type="evidence" value="ECO:0007669"/>
    <property type="project" value="InterPro"/>
</dbReference>
<evidence type="ECO:0000256" key="4">
    <source>
        <dbReference type="ARBA" id="ARBA00022603"/>
    </source>
</evidence>
<dbReference type="GO" id="GO:0003723">
    <property type="term" value="F:RNA binding"/>
    <property type="evidence" value="ECO:0007669"/>
    <property type="project" value="UniProtKB-KW"/>
</dbReference>
<evidence type="ECO:0000256" key="1">
    <source>
        <dbReference type="ARBA" id="ARBA00001946"/>
    </source>
</evidence>
<organism evidence="14 15">
    <name type="scientific">Roseovarius azorensis</name>
    <dbReference type="NCBI Taxonomy" id="1287727"/>
    <lineage>
        <taxon>Bacteria</taxon>
        <taxon>Pseudomonadati</taxon>
        <taxon>Pseudomonadota</taxon>
        <taxon>Alphaproteobacteria</taxon>
        <taxon>Rhodobacterales</taxon>
        <taxon>Roseobacteraceae</taxon>
        <taxon>Roseovarius</taxon>
    </lineage>
</organism>
<evidence type="ECO:0000256" key="9">
    <source>
        <dbReference type="ARBA" id="ARBA00022884"/>
    </source>
</evidence>
<dbReference type="InterPro" id="IPR026610">
    <property type="entry name" value="Hen1"/>
</dbReference>
<dbReference type="PANTHER" id="PTHR21404">
    <property type="entry name" value="HEN1"/>
    <property type="match status" value="1"/>
</dbReference>
<proteinExistence type="inferred from homology"/>
<dbReference type="Pfam" id="PF08242">
    <property type="entry name" value="Methyltransf_12"/>
    <property type="match status" value="1"/>
</dbReference>